<protein>
    <submittedName>
        <fullName evidence="1">Uncharacterized protein</fullName>
    </submittedName>
</protein>
<reference evidence="1 2" key="1">
    <citation type="submission" date="2019-06" db="EMBL/GenBank/DDBJ databases">
        <title>Taxogenomics and systematics of the genus Pantoea.</title>
        <authorList>
            <person name="Tambong J.T."/>
        </authorList>
    </citation>
    <scope>NUCLEOTIDE SEQUENCE [LARGE SCALE GENOMIC DNA]</scope>
    <source>
        <strain evidence="1 2">LMG 24197</strain>
    </source>
</reference>
<dbReference type="Proteomes" id="UP000315469">
    <property type="component" value="Unassembled WGS sequence"/>
</dbReference>
<organism evidence="1 2">
    <name type="scientific">Pantoea eucalypti</name>
    <dbReference type="NCBI Taxonomy" id="470933"/>
    <lineage>
        <taxon>Bacteria</taxon>
        <taxon>Pseudomonadati</taxon>
        <taxon>Pseudomonadota</taxon>
        <taxon>Gammaproteobacteria</taxon>
        <taxon>Enterobacterales</taxon>
        <taxon>Erwiniaceae</taxon>
        <taxon>Pantoea</taxon>
    </lineage>
</organism>
<gene>
    <name evidence="1" type="ORF">FJW02_03565</name>
</gene>
<name>A0ABY2ZNE9_9GAMM</name>
<dbReference type="EMBL" id="VHJB01000032">
    <property type="protein sequence ID" value="TPV41759.1"/>
    <property type="molecule type" value="Genomic_DNA"/>
</dbReference>
<comment type="caution">
    <text evidence="1">The sequence shown here is derived from an EMBL/GenBank/DDBJ whole genome shotgun (WGS) entry which is preliminary data.</text>
</comment>
<proteinExistence type="predicted"/>
<keyword evidence="2" id="KW-1185">Reference proteome</keyword>
<evidence type="ECO:0000313" key="1">
    <source>
        <dbReference type="EMBL" id="TPV41759.1"/>
    </source>
</evidence>
<evidence type="ECO:0000313" key="2">
    <source>
        <dbReference type="Proteomes" id="UP000315469"/>
    </source>
</evidence>
<accession>A0ABY2ZNE9</accession>
<sequence length="66" mass="7940">MLVRHHHEYELYAVDDNSDIKNRLFLYVADNENHARLLIKPLRLWLTIINTQQRADCRKKNALLPE</sequence>